<evidence type="ECO:0000256" key="2">
    <source>
        <dbReference type="ARBA" id="ARBA00010735"/>
    </source>
</evidence>
<feature type="transmembrane region" description="Helical" evidence="8">
    <location>
        <begin position="190"/>
        <end position="208"/>
    </location>
</feature>
<evidence type="ECO:0000256" key="3">
    <source>
        <dbReference type="ARBA" id="ARBA00022448"/>
    </source>
</evidence>
<evidence type="ECO:0000256" key="7">
    <source>
        <dbReference type="ARBA" id="ARBA00023136"/>
    </source>
</evidence>
<feature type="transmembrane region" description="Helical" evidence="8">
    <location>
        <begin position="111"/>
        <end position="132"/>
    </location>
</feature>
<evidence type="ECO:0000256" key="5">
    <source>
        <dbReference type="ARBA" id="ARBA00022692"/>
    </source>
</evidence>
<evidence type="ECO:0000256" key="1">
    <source>
        <dbReference type="ARBA" id="ARBA00004651"/>
    </source>
</evidence>
<dbReference type="GO" id="GO:0005886">
    <property type="term" value="C:plasma membrane"/>
    <property type="evidence" value="ECO:0007669"/>
    <property type="project" value="UniProtKB-SubCell"/>
</dbReference>
<dbReference type="GO" id="GO:1903785">
    <property type="term" value="P:L-valine transmembrane transport"/>
    <property type="evidence" value="ECO:0007669"/>
    <property type="project" value="TreeGrafter"/>
</dbReference>
<protein>
    <submittedName>
        <fullName evidence="9">AzlC family ABC transporter permease</fullName>
    </submittedName>
</protein>
<dbReference type="InterPro" id="IPR011606">
    <property type="entry name" value="Brnchd-chn_aa_trnsp_permease"/>
</dbReference>
<accession>A0A974GWQ4</accession>
<keyword evidence="4" id="KW-1003">Cell membrane</keyword>
<dbReference type="Pfam" id="PF03591">
    <property type="entry name" value="AzlC"/>
    <property type="match status" value="1"/>
</dbReference>
<dbReference type="PANTHER" id="PTHR34979:SF1">
    <property type="entry name" value="INNER MEMBRANE PROTEIN YGAZ"/>
    <property type="match status" value="1"/>
</dbReference>
<dbReference type="EMBL" id="JACBNQ010000012">
    <property type="protein sequence ID" value="NYB74739.1"/>
    <property type="molecule type" value="Genomic_DNA"/>
</dbReference>
<keyword evidence="3" id="KW-0813">Transport</keyword>
<evidence type="ECO:0000256" key="4">
    <source>
        <dbReference type="ARBA" id="ARBA00022475"/>
    </source>
</evidence>
<keyword evidence="5 8" id="KW-0812">Transmembrane</keyword>
<proteinExistence type="inferred from homology"/>
<feature type="transmembrane region" description="Helical" evidence="8">
    <location>
        <begin position="21"/>
        <end position="46"/>
    </location>
</feature>
<feature type="transmembrane region" description="Helical" evidence="8">
    <location>
        <begin position="144"/>
        <end position="161"/>
    </location>
</feature>
<dbReference type="AlphaFoldDB" id="A0A974GWQ4"/>
<keyword evidence="10" id="KW-1185">Reference proteome</keyword>
<evidence type="ECO:0000313" key="10">
    <source>
        <dbReference type="Proteomes" id="UP000611629"/>
    </source>
</evidence>
<name>A0A974GWQ4_SEDHY</name>
<evidence type="ECO:0000256" key="8">
    <source>
        <dbReference type="SAM" id="Phobius"/>
    </source>
</evidence>
<comment type="subcellular location">
    <subcellularLocation>
        <location evidence="1">Cell membrane</location>
        <topology evidence="1">Multi-pass membrane protein</topology>
    </subcellularLocation>
</comment>
<evidence type="ECO:0000256" key="6">
    <source>
        <dbReference type="ARBA" id="ARBA00022989"/>
    </source>
</evidence>
<gene>
    <name evidence="9" type="ORF">HZF24_11385</name>
</gene>
<keyword evidence="7 8" id="KW-0472">Membrane</keyword>
<dbReference type="PANTHER" id="PTHR34979">
    <property type="entry name" value="INNER MEMBRANE PROTEIN YGAZ"/>
    <property type="match status" value="1"/>
</dbReference>
<feature type="transmembrane region" description="Helical" evidence="8">
    <location>
        <begin position="52"/>
        <end position="73"/>
    </location>
</feature>
<sequence length="214" mass="23836">MTGYIFLGAAYGIIMNSKGYGVIWALLMSLIVYAGSAQYVAITFLTSVFNPIYALFLTLMVNARHIFYGLSLMNKIKDTGKLKPFIIYWMSDETFSVLCAAEPKEGVDKGYFMFFISLLNYCYWALGTAMGSLLGNMMTFNTKGLDFALTALFVVIFISQWKSQKKHIPAIIGVLSSIACLIIFGPNNFIIPSMIVILILLTIMKNKIEGDEAE</sequence>
<comment type="similarity">
    <text evidence="2">Belongs to the AzlC family.</text>
</comment>
<dbReference type="Proteomes" id="UP000611629">
    <property type="component" value="Unassembled WGS sequence"/>
</dbReference>
<evidence type="ECO:0000313" key="9">
    <source>
        <dbReference type="EMBL" id="NYB74739.1"/>
    </source>
</evidence>
<comment type="caution">
    <text evidence="9">The sequence shown here is derived from an EMBL/GenBank/DDBJ whole genome shotgun (WGS) entry which is preliminary data.</text>
</comment>
<keyword evidence="6 8" id="KW-1133">Transmembrane helix</keyword>
<organism evidence="9 10">
    <name type="scientific">Sedimentibacter hydroxybenzoicus DSM 7310</name>
    <dbReference type="NCBI Taxonomy" id="1123245"/>
    <lineage>
        <taxon>Bacteria</taxon>
        <taxon>Bacillati</taxon>
        <taxon>Bacillota</taxon>
        <taxon>Tissierellia</taxon>
        <taxon>Sedimentibacter</taxon>
    </lineage>
</organism>
<reference evidence="9" key="1">
    <citation type="submission" date="2020-07" db="EMBL/GenBank/DDBJ databases">
        <title>Genomic analysis of a strain of Sedimentibacter Hydroxybenzoicus DSM7310.</title>
        <authorList>
            <person name="Ma S."/>
        </authorList>
    </citation>
    <scope>NUCLEOTIDE SEQUENCE</scope>
    <source>
        <strain evidence="9">DSM 7310</strain>
    </source>
</reference>